<dbReference type="OrthoDB" id="6533266at2759"/>
<evidence type="ECO:0000256" key="2">
    <source>
        <dbReference type="SAM" id="MobiDB-lite"/>
    </source>
</evidence>
<keyword evidence="1" id="KW-0175">Coiled coil</keyword>
<evidence type="ECO:0000313" key="4">
    <source>
        <dbReference type="Proteomes" id="UP000759131"/>
    </source>
</evidence>
<dbReference type="Proteomes" id="UP000759131">
    <property type="component" value="Unassembled WGS sequence"/>
</dbReference>
<dbReference type="EMBL" id="CAJPIZ010009551">
    <property type="protein sequence ID" value="CAG2111917.1"/>
    <property type="molecule type" value="Genomic_DNA"/>
</dbReference>
<organism evidence="3">
    <name type="scientific">Medioppia subpectinata</name>
    <dbReference type="NCBI Taxonomy" id="1979941"/>
    <lineage>
        <taxon>Eukaryota</taxon>
        <taxon>Metazoa</taxon>
        <taxon>Ecdysozoa</taxon>
        <taxon>Arthropoda</taxon>
        <taxon>Chelicerata</taxon>
        <taxon>Arachnida</taxon>
        <taxon>Acari</taxon>
        <taxon>Acariformes</taxon>
        <taxon>Sarcoptiformes</taxon>
        <taxon>Oribatida</taxon>
        <taxon>Brachypylina</taxon>
        <taxon>Oppioidea</taxon>
        <taxon>Oppiidae</taxon>
        <taxon>Medioppia</taxon>
    </lineage>
</organism>
<proteinExistence type="predicted"/>
<evidence type="ECO:0000256" key="1">
    <source>
        <dbReference type="SAM" id="Coils"/>
    </source>
</evidence>
<evidence type="ECO:0000313" key="3">
    <source>
        <dbReference type="EMBL" id="CAD7631487.1"/>
    </source>
</evidence>
<dbReference type="AlphaFoldDB" id="A0A7R9Q420"/>
<name>A0A7R9Q420_9ACAR</name>
<reference evidence="3" key="1">
    <citation type="submission" date="2020-11" db="EMBL/GenBank/DDBJ databases">
        <authorList>
            <person name="Tran Van P."/>
        </authorList>
    </citation>
    <scope>NUCLEOTIDE SEQUENCE</scope>
</reference>
<gene>
    <name evidence="3" type="ORF">OSB1V03_LOCUS11896</name>
</gene>
<feature type="non-terminal residue" evidence="3">
    <location>
        <position position="1"/>
    </location>
</feature>
<feature type="region of interest" description="Disordered" evidence="2">
    <location>
        <begin position="71"/>
        <end position="90"/>
    </location>
</feature>
<sequence>LNGNSTTDLVIICSDMNEETVDEIDAKSDAIADVSANSEPLYYFGFGSYKTNIHEWYKEYIKSIRSVTSAAPSSADRSRRTSSVTNTSSDIENTSSLVINELKDKFKDLDISYDSNNSSLDAMGVDSVSQIADKVKREVFNEGVESTGAAPEPIPALIQTMAVLMATERKTNGGFTFNVIMSLPIGTADDCPLVDNYTLQMDTLANRIDSTNRRLEALRKDMARAGLTPLAASDSRDALSVSEMSTFIMHLFPFPHITAGPRDLVDERNARLLEYLVLKQELAVNKEALIHHMNSFN</sequence>
<protein>
    <submittedName>
        <fullName evidence="3">Uncharacterized protein</fullName>
    </submittedName>
</protein>
<dbReference type="EMBL" id="OC864126">
    <property type="protein sequence ID" value="CAD7631487.1"/>
    <property type="molecule type" value="Genomic_DNA"/>
</dbReference>
<feature type="compositionally biased region" description="Low complexity" evidence="2">
    <location>
        <begin position="71"/>
        <end position="89"/>
    </location>
</feature>
<accession>A0A7R9Q420</accession>
<feature type="coiled-coil region" evidence="1">
    <location>
        <begin position="194"/>
        <end position="221"/>
    </location>
</feature>
<keyword evidence="4" id="KW-1185">Reference proteome</keyword>